<organism evidence="2 3">
    <name type="scientific">Acrobeloides nanus</name>
    <dbReference type="NCBI Taxonomy" id="290746"/>
    <lineage>
        <taxon>Eukaryota</taxon>
        <taxon>Metazoa</taxon>
        <taxon>Ecdysozoa</taxon>
        <taxon>Nematoda</taxon>
        <taxon>Chromadorea</taxon>
        <taxon>Rhabditida</taxon>
        <taxon>Tylenchina</taxon>
        <taxon>Cephalobomorpha</taxon>
        <taxon>Cephaloboidea</taxon>
        <taxon>Cephalobidae</taxon>
        <taxon>Acrobeloides</taxon>
    </lineage>
</organism>
<dbReference type="AlphaFoldDB" id="A0A914CE76"/>
<accession>A0A914CE76</accession>
<keyword evidence="1" id="KW-0812">Transmembrane</keyword>
<dbReference type="Proteomes" id="UP000887540">
    <property type="component" value="Unplaced"/>
</dbReference>
<reference evidence="3" key="1">
    <citation type="submission" date="2022-11" db="UniProtKB">
        <authorList>
            <consortium name="WormBaseParasite"/>
        </authorList>
    </citation>
    <scope>IDENTIFICATION</scope>
</reference>
<keyword evidence="1" id="KW-0472">Membrane</keyword>
<feature type="transmembrane region" description="Helical" evidence="1">
    <location>
        <begin position="15"/>
        <end position="33"/>
    </location>
</feature>
<name>A0A914CE76_9BILA</name>
<dbReference type="WBParaSite" id="ACRNAN_Path_948.g3643.t1">
    <property type="protein sequence ID" value="ACRNAN_Path_948.g3643.t1"/>
    <property type="gene ID" value="ACRNAN_Path_948.g3643"/>
</dbReference>
<evidence type="ECO:0000313" key="3">
    <source>
        <dbReference type="WBParaSite" id="ACRNAN_Path_948.g3643.t1"/>
    </source>
</evidence>
<sequence>MSDIGEQIDEYSNHIVIAIFIIWYYTLDLMFLYRYAQTTNKLFLKRFLEKWWSFFIHIMILALINAFLLYTIVRAK</sequence>
<evidence type="ECO:0000313" key="2">
    <source>
        <dbReference type="Proteomes" id="UP000887540"/>
    </source>
</evidence>
<feature type="transmembrane region" description="Helical" evidence="1">
    <location>
        <begin position="54"/>
        <end position="73"/>
    </location>
</feature>
<proteinExistence type="predicted"/>
<keyword evidence="1" id="KW-1133">Transmembrane helix</keyword>
<protein>
    <submittedName>
        <fullName evidence="3">Uncharacterized protein</fullName>
    </submittedName>
</protein>
<evidence type="ECO:0000256" key="1">
    <source>
        <dbReference type="SAM" id="Phobius"/>
    </source>
</evidence>
<keyword evidence="2" id="KW-1185">Reference proteome</keyword>